<feature type="region of interest" description="Disordered" evidence="1">
    <location>
        <begin position="1370"/>
        <end position="1439"/>
    </location>
</feature>
<dbReference type="InterPro" id="IPR036890">
    <property type="entry name" value="HATPase_C_sf"/>
</dbReference>
<evidence type="ECO:0000313" key="3">
    <source>
        <dbReference type="EMBL" id="KAH7320590.1"/>
    </source>
</evidence>
<protein>
    <recommendedName>
        <fullName evidence="2">Sacsin/Nov domain-containing protein</fullName>
    </recommendedName>
</protein>
<dbReference type="InterPro" id="IPR052957">
    <property type="entry name" value="Auxin_embryo_med"/>
</dbReference>
<gene>
    <name evidence="3" type="ORF">B0I35DRAFT_459384</name>
</gene>
<dbReference type="Gene3D" id="3.30.565.10">
    <property type="entry name" value="Histidine kinase-like ATPase, C-terminal domain"/>
    <property type="match status" value="1"/>
</dbReference>
<comment type="caution">
    <text evidence="3">The sequence shown here is derived from an EMBL/GenBank/DDBJ whole genome shotgun (WGS) entry which is preliminary data.</text>
</comment>
<dbReference type="Proteomes" id="UP000813444">
    <property type="component" value="Unassembled WGS sequence"/>
</dbReference>
<dbReference type="PANTHER" id="PTHR32387">
    <property type="entry name" value="WU:FJ29H11"/>
    <property type="match status" value="1"/>
</dbReference>
<dbReference type="OrthoDB" id="1262810at2759"/>
<dbReference type="SUPFAM" id="SSF55874">
    <property type="entry name" value="ATPase domain of HSP90 chaperone/DNA topoisomerase II/histidine kinase"/>
    <property type="match status" value="1"/>
</dbReference>
<feature type="compositionally biased region" description="Acidic residues" evidence="1">
    <location>
        <begin position="1371"/>
        <end position="1387"/>
    </location>
</feature>
<feature type="domain" description="Sacsin/Nov" evidence="2">
    <location>
        <begin position="63"/>
        <end position="146"/>
    </location>
</feature>
<evidence type="ECO:0000259" key="2">
    <source>
        <dbReference type="Pfam" id="PF25794"/>
    </source>
</evidence>
<evidence type="ECO:0000313" key="4">
    <source>
        <dbReference type="Proteomes" id="UP000813444"/>
    </source>
</evidence>
<sequence>MATEEAAKQAVARIARKYGCLSEEMMESIGQWNPNYRREIEENWLAIESMAAHSIKTLAKQIYGSGARFVFELLQNADDNKFTRAVAQNDPPYISFAVFHDRVVVECNEDGFSEQDLEAICAVGQSTKSSSNGFIGAKGIGFKSVFIAASRVDIQSGHFSFYFRHEKGDSGLGMVIPRWQKPQHTLSGPLTRITLHLHAKGNPVVVDHLRHTILQQFNDLQETSLLFLNNLRQIRVAIHDADDGLIESKEFKVAQLERYRYSLSTTVSSPTGEQKESSKYYHVTKYRATGLALSENRDPPKNEEARRVASTAQIVLAFPLTHDSKPVIEKQHLFAFLPVRESDFKFVVHSDFDTTAHRQDILTTSKRNMDIRSSIASVFIQSVIKLCEHPELCYSWPSFLPLPHEGTSPFWTSLVLDIKARVFAASLFKSRNRTGLRPLAELYRLTSDSMDENKEPLLNDPSTDPYLSKNYTAANEQVLLSFGLRNISGEVFFGMMRSDLNSPTSKMKEKTTTQQWHSATAKLCLRGLQAKKAVVNMIKEMPLLPFRDGTWHSPKAPIIFLPTYNGHAIPLGTSLPLLDPVAVANSDRLGLFLALGAKEPPLRTVRDAILSSISSGRDIAVEEAKAFLHFLYLTHGDELSPSTDPGSFSFTLDPKPNRFSFKWGQTTKFVVHGNDGSVVDPKGIDVYLETGSEYGPDTLLKAVDGAPGFNAIFLHPEYSRDVPKKPQHDYPSWEEWLTEMVGIRSHIRLVSPDETDLSEALKYVAAHRPKALLGLLEHLWRMPDIFPLTNSRLKALIAELPVSKLGGTSDTDTLGNMWLPLPYLRKQVEKYLEIPTAFPFLDMQVEDPMQFAAKWGFLNTFFGVKFKDDISFLFAVLASVQGSSLSDKGMRDLCSVYVAIDLKHSLSRYSQASEDLIRDHFQETCAIMFLDDGEGIWANSQDCIWKGPPNMLSKYSLRHFYKEITDSAQFPLLAHFFQSSLAIPDATWRDIVDELLFVKECKIDDYDYIKTLYQYLDDTLIKDNHSDLSDAFEQNEIIFAIQNGKPGWYKASACLWSSTTDIRGKATINDHYEGLESFFVGILGVRSLTLQMVYDELLEGSRKSIEEIKSALRSFSSLLRSDPTHLDRAPLLKASVFPIKYPDGSTKLQSADTSFAIVDRQDLGSKFASKIKLLDFSLEEVRYLKPFFKWLNMEGRCLSNCVRQITSVWGGNQRPITVPQRDLKRKAHALLRISATFGMPRYKADPTAFYQLLKSVNVIETDDISTTWIVSQDGHSIEVPEKAGNQHIAETSSGVSVYVPRSKGKQALCFSSTLPEALLDWLMRDPVTFIRDDQLPDDAIKALAAILTIDVLDKAVLHQVLVQHGIGDVDIANEDDSDDESDAESEQESGPTTPSQAGPCKRTPSQNNSPNYQGHSLKPRSGKESLDVESLHSTSRRHVKSDEDRAYLEILISIVKHARSADFPFLEGFNLGSLADALPDIGSASHSRNDLASKAWPRNQPDRQMRIGAAGELYVFVLLETLGVGIDVADWKSTLRHYASIHPEFTHLTQWSGRETADFVFEDSGGALTSRLVMNGYLNSEEWAGRQPRYFIEVKTTPGPRDTPFYVSKSQWCLMREKCNDNHYDEIYMILRVYWAGSERVSMEAYVDPCFLRAEGKLQFAEESWSVTRSTKIGK</sequence>
<dbReference type="NCBIfam" id="NF047352">
    <property type="entry name" value="P_loop_sacsin"/>
    <property type="match status" value="1"/>
</dbReference>
<proteinExistence type="predicted"/>
<evidence type="ECO:0000256" key="1">
    <source>
        <dbReference type="SAM" id="MobiDB-lite"/>
    </source>
</evidence>
<dbReference type="Pfam" id="PF25794">
    <property type="entry name" value="SACS"/>
    <property type="match status" value="1"/>
</dbReference>
<accession>A0A8K0STF8</accession>
<keyword evidence="4" id="KW-1185">Reference proteome</keyword>
<dbReference type="EMBL" id="JAGPNK010000005">
    <property type="protein sequence ID" value="KAH7320590.1"/>
    <property type="molecule type" value="Genomic_DNA"/>
</dbReference>
<dbReference type="InterPro" id="IPR058210">
    <property type="entry name" value="SACS/Nov_dom"/>
</dbReference>
<reference evidence="3" key="1">
    <citation type="journal article" date="2021" name="Nat. Commun.">
        <title>Genetic determinants of endophytism in the Arabidopsis root mycobiome.</title>
        <authorList>
            <person name="Mesny F."/>
            <person name="Miyauchi S."/>
            <person name="Thiergart T."/>
            <person name="Pickel B."/>
            <person name="Atanasova L."/>
            <person name="Karlsson M."/>
            <person name="Huettel B."/>
            <person name="Barry K.W."/>
            <person name="Haridas S."/>
            <person name="Chen C."/>
            <person name="Bauer D."/>
            <person name="Andreopoulos W."/>
            <person name="Pangilinan J."/>
            <person name="LaButti K."/>
            <person name="Riley R."/>
            <person name="Lipzen A."/>
            <person name="Clum A."/>
            <person name="Drula E."/>
            <person name="Henrissat B."/>
            <person name="Kohler A."/>
            <person name="Grigoriev I.V."/>
            <person name="Martin F.M."/>
            <person name="Hacquard S."/>
        </authorList>
    </citation>
    <scope>NUCLEOTIDE SEQUENCE</scope>
    <source>
        <strain evidence="3">MPI-CAGE-CH-0235</strain>
    </source>
</reference>
<feature type="compositionally biased region" description="Basic and acidic residues" evidence="1">
    <location>
        <begin position="1421"/>
        <end position="1430"/>
    </location>
</feature>
<name>A0A8K0STF8_9HYPO</name>
<organism evidence="3 4">
    <name type="scientific">Stachybotrys elegans</name>
    <dbReference type="NCBI Taxonomy" id="80388"/>
    <lineage>
        <taxon>Eukaryota</taxon>
        <taxon>Fungi</taxon>
        <taxon>Dikarya</taxon>
        <taxon>Ascomycota</taxon>
        <taxon>Pezizomycotina</taxon>
        <taxon>Sordariomycetes</taxon>
        <taxon>Hypocreomycetidae</taxon>
        <taxon>Hypocreales</taxon>
        <taxon>Stachybotryaceae</taxon>
        <taxon>Stachybotrys</taxon>
    </lineage>
</organism>
<dbReference type="PANTHER" id="PTHR32387:SF0">
    <property type="entry name" value="PROTEIN NO VEIN"/>
    <property type="match status" value="1"/>
</dbReference>
<feature type="compositionally biased region" description="Polar residues" evidence="1">
    <location>
        <begin position="1403"/>
        <end position="1414"/>
    </location>
</feature>